<evidence type="ECO:0000313" key="3">
    <source>
        <dbReference type="Proteomes" id="UP000585665"/>
    </source>
</evidence>
<dbReference type="GO" id="GO:0006508">
    <property type="term" value="P:proteolysis"/>
    <property type="evidence" value="ECO:0007669"/>
    <property type="project" value="InterPro"/>
</dbReference>
<dbReference type="GO" id="GO:0070006">
    <property type="term" value="F:metalloaminopeptidase activity"/>
    <property type="evidence" value="ECO:0007669"/>
    <property type="project" value="InterPro"/>
</dbReference>
<dbReference type="InterPro" id="IPR008283">
    <property type="entry name" value="Peptidase_M17_N"/>
</dbReference>
<name>A0A850PCX9_9PROT</name>
<comment type="caution">
    <text evidence="2">The sequence shown here is derived from an EMBL/GenBank/DDBJ whole genome shotgun (WGS) entry which is preliminary data.</text>
</comment>
<dbReference type="EMBL" id="JABXXR010000237">
    <property type="protein sequence ID" value="NVN41994.1"/>
    <property type="molecule type" value="Genomic_DNA"/>
</dbReference>
<dbReference type="InterPro" id="IPR043472">
    <property type="entry name" value="Macro_dom-like"/>
</dbReference>
<evidence type="ECO:0000259" key="1">
    <source>
        <dbReference type="Pfam" id="PF02789"/>
    </source>
</evidence>
<reference evidence="2 3" key="1">
    <citation type="submission" date="2020-06" db="EMBL/GenBank/DDBJ databases">
        <title>Description of novel acetic acid bacteria.</title>
        <authorList>
            <person name="Sombolestani A."/>
        </authorList>
    </citation>
    <scope>NUCLEOTIDE SEQUENCE [LARGE SCALE GENOMIC DNA]</scope>
    <source>
        <strain evidence="2 3">LMG 27010</strain>
    </source>
</reference>
<organism evidence="2 3">
    <name type="scientific">Ameyamaea chiangmaiensis</name>
    <dbReference type="NCBI Taxonomy" id="442969"/>
    <lineage>
        <taxon>Bacteria</taxon>
        <taxon>Pseudomonadati</taxon>
        <taxon>Pseudomonadota</taxon>
        <taxon>Alphaproteobacteria</taxon>
        <taxon>Acetobacterales</taxon>
        <taxon>Acetobacteraceae</taxon>
        <taxon>Ameyamaea</taxon>
    </lineage>
</organism>
<protein>
    <submittedName>
        <fullName evidence="2">Leucyl aminopeptidase</fullName>
    </submittedName>
</protein>
<gene>
    <name evidence="2" type="ORF">HUK82_15710</name>
</gene>
<keyword evidence="2" id="KW-0031">Aminopeptidase</keyword>
<dbReference type="Proteomes" id="UP000585665">
    <property type="component" value="Unassembled WGS sequence"/>
</dbReference>
<proteinExistence type="predicted"/>
<feature type="domain" description="Peptidase M17 leucyl aminopeptidase N-terminal" evidence="1">
    <location>
        <begin position="32"/>
        <end position="148"/>
    </location>
</feature>
<feature type="non-terminal residue" evidence="2">
    <location>
        <position position="175"/>
    </location>
</feature>
<keyword evidence="3" id="KW-1185">Reference proteome</keyword>
<evidence type="ECO:0000313" key="2">
    <source>
        <dbReference type="EMBL" id="NVN41994.1"/>
    </source>
</evidence>
<dbReference type="Pfam" id="PF02789">
    <property type="entry name" value="Peptidase_M17_N"/>
    <property type="match status" value="1"/>
</dbReference>
<accession>A0A850PCX9</accession>
<keyword evidence="2" id="KW-0645">Protease</keyword>
<sequence length="175" mass="17821">MIADKNSPTVRPMLEIQFSQARLPEDGAVALLLADDTTLTGLAAALDERLAGAVSRTLASGDFTGAAGCTATLLSPGGGLSRVVLVGLGKEAALTAAVAEKAGAVAVRALAKCADAVVLAEGPAALWAPSVAFGAVLESYRFDLYHTRQDEAARLRLARLAIGLDAPEAARAAWP</sequence>
<dbReference type="RefSeq" id="WP_305144417.1">
    <property type="nucleotide sequence ID" value="NZ_JABXXR010000237.1"/>
</dbReference>
<dbReference type="AlphaFoldDB" id="A0A850PCX9"/>
<keyword evidence="2" id="KW-0378">Hydrolase</keyword>
<dbReference type="SUPFAM" id="SSF52949">
    <property type="entry name" value="Macro domain-like"/>
    <property type="match status" value="1"/>
</dbReference>
<dbReference type="Gene3D" id="3.40.220.10">
    <property type="entry name" value="Leucine Aminopeptidase, subunit E, domain 1"/>
    <property type="match status" value="1"/>
</dbReference>